<dbReference type="AlphaFoldDB" id="A0A0C3Q9P4"/>
<dbReference type="HOGENOM" id="CLU_1462379_0_0_1"/>
<dbReference type="Proteomes" id="UP000054248">
    <property type="component" value="Unassembled WGS sequence"/>
</dbReference>
<dbReference type="OrthoDB" id="3160364at2759"/>
<evidence type="ECO:0000313" key="1">
    <source>
        <dbReference type="EMBL" id="KIO26780.1"/>
    </source>
</evidence>
<name>A0A0C3Q9P4_9AGAM</name>
<keyword evidence="2" id="KW-1185">Reference proteome</keyword>
<gene>
    <name evidence="1" type="ORF">M407DRAFT_23975</name>
</gene>
<dbReference type="EMBL" id="KN823019">
    <property type="protein sequence ID" value="KIO26780.1"/>
    <property type="molecule type" value="Genomic_DNA"/>
</dbReference>
<accession>A0A0C3Q9P4</accession>
<evidence type="ECO:0000313" key="2">
    <source>
        <dbReference type="Proteomes" id="UP000054248"/>
    </source>
</evidence>
<sequence>MISQWSYRIREVTDAADMEPLFDCPFLEHLTLWFNGGLDLDDQGIRRMGCAWTRLETVVLQADGFKTPPISCLVAFAESFPVLQRLESPFDRSGGLPPMNEITARFRCLRRLVIIGGWMYVDEMPSVAEFLARICGPDVRVYISDGTPPEREKIRNKGEDNEQTEAMRAWMHVFHRAQEHPGGSE</sequence>
<proteinExistence type="predicted"/>
<reference evidence="1 2" key="1">
    <citation type="submission" date="2014-04" db="EMBL/GenBank/DDBJ databases">
        <authorList>
            <consortium name="DOE Joint Genome Institute"/>
            <person name="Kuo A."/>
            <person name="Girlanda M."/>
            <person name="Perotto S."/>
            <person name="Kohler A."/>
            <person name="Nagy L.G."/>
            <person name="Floudas D."/>
            <person name="Copeland A."/>
            <person name="Barry K.W."/>
            <person name="Cichocki N."/>
            <person name="Veneault-Fourrey C."/>
            <person name="LaButti K."/>
            <person name="Lindquist E.A."/>
            <person name="Lipzen A."/>
            <person name="Lundell T."/>
            <person name="Morin E."/>
            <person name="Murat C."/>
            <person name="Sun H."/>
            <person name="Tunlid A."/>
            <person name="Henrissat B."/>
            <person name="Grigoriev I.V."/>
            <person name="Hibbett D.S."/>
            <person name="Martin F."/>
            <person name="Nordberg H.P."/>
            <person name="Cantor M.N."/>
            <person name="Hua S.X."/>
        </authorList>
    </citation>
    <scope>NUCLEOTIDE SEQUENCE [LARGE SCALE GENOMIC DNA]</scope>
    <source>
        <strain evidence="1 2">MUT 4182</strain>
    </source>
</reference>
<protein>
    <submittedName>
        <fullName evidence="1">Uncharacterized protein</fullName>
    </submittedName>
</protein>
<reference evidence="2" key="2">
    <citation type="submission" date="2015-01" db="EMBL/GenBank/DDBJ databases">
        <title>Evolutionary Origins and Diversification of the Mycorrhizal Mutualists.</title>
        <authorList>
            <consortium name="DOE Joint Genome Institute"/>
            <consortium name="Mycorrhizal Genomics Consortium"/>
            <person name="Kohler A."/>
            <person name="Kuo A."/>
            <person name="Nagy L.G."/>
            <person name="Floudas D."/>
            <person name="Copeland A."/>
            <person name="Barry K.W."/>
            <person name="Cichocki N."/>
            <person name="Veneault-Fourrey C."/>
            <person name="LaButti K."/>
            <person name="Lindquist E.A."/>
            <person name="Lipzen A."/>
            <person name="Lundell T."/>
            <person name="Morin E."/>
            <person name="Murat C."/>
            <person name="Riley R."/>
            <person name="Ohm R."/>
            <person name="Sun H."/>
            <person name="Tunlid A."/>
            <person name="Henrissat B."/>
            <person name="Grigoriev I.V."/>
            <person name="Hibbett D.S."/>
            <person name="Martin F."/>
        </authorList>
    </citation>
    <scope>NUCLEOTIDE SEQUENCE [LARGE SCALE GENOMIC DNA]</scope>
    <source>
        <strain evidence="2">MUT 4182</strain>
    </source>
</reference>
<organism evidence="1 2">
    <name type="scientific">Tulasnella calospora MUT 4182</name>
    <dbReference type="NCBI Taxonomy" id="1051891"/>
    <lineage>
        <taxon>Eukaryota</taxon>
        <taxon>Fungi</taxon>
        <taxon>Dikarya</taxon>
        <taxon>Basidiomycota</taxon>
        <taxon>Agaricomycotina</taxon>
        <taxon>Agaricomycetes</taxon>
        <taxon>Cantharellales</taxon>
        <taxon>Tulasnellaceae</taxon>
        <taxon>Tulasnella</taxon>
    </lineage>
</organism>